<keyword evidence="3" id="KW-1185">Reference proteome</keyword>
<organism evidence="2 3">
    <name type="scientific">Enterococcus hermanniensis</name>
    <dbReference type="NCBI Taxonomy" id="249189"/>
    <lineage>
        <taxon>Bacteria</taxon>
        <taxon>Bacillati</taxon>
        <taxon>Bacillota</taxon>
        <taxon>Bacilli</taxon>
        <taxon>Lactobacillales</taxon>
        <taxon>Enterococcaceae</taxon>
        <taxon>Enterococcus</taxon>
    </lineage>
</organism>
<dbReference type="Proteomes" id="UP000182077">
    <property type="component" value="Unassembled WGS sequence"/>
</dbReference>
<dbReference type="InterPro" id="IPR050066">
    <property type="entry name" value="UvrABC_protein_C"/>
</dbReference>
<dbReference type="GO" id="GO:0006974">
    <property type="term" value="P:DNA damage response"/>
    <property type="evidence" value="ECO:0007669"/>
    <property type="project" value="TreeGrafter"/>
</dbReference>
<dbReference type="PROSITE" id="PS50164">
    <property type="entry name" value="GIY_YIG"/>
    <property type="match status" value="1"/>
</dbReference>
<evidence type="ECO:0000313" key="3">
    <source>
        <dbReference type="Proteomes" id="UP000182077"/>
    </source>
</evidence>
<reference evidence="2 3" key="1">
    <citation type="submission" date="2014-12" db="EMBL/GenBank/DDBJ databases">
        <title>Draft genome sequences of 29 type strains of Enterococci.</title>
        <authorList>
            <person name="Zhong Z."/>
            <person name="Sun Z."/>
            <person name="Liu W."/>
            <person name="Zhang W."/>
            <person name="Zhang H."/>
        </authorList>
    </citation>
    <scope>NUCLEOTIDE SEQUENCE [LARGE SCALE GENOMIC DNA]</scope>
    <source>
        <strain evidence="2 3">DSM 17122</strain>
    </source>
</reference>
<proteinExistence type="predicted"/>
<dbReference type="InterPro" id="IPR000305">
    <property type="entry name" value="GIY-YIG_endonuc"/>
</dbReference>
<evidence type="ECO:0000259" key="1">
    <source>
        <dbReference type="PROSITE" id="PS50164"/>
    </source>
</evidence>
<dbReference type="Gene3D" id="3.40.1440.10">
    <property type="entry name" value="GIY-YIG endonuclease"/>
    <property type="match status" value="1"/>
</dbReference>
<dbReference type="STRING" id="249189.RV04_GL001269"/>
<feature type="domain" description="GIY-YIG" evidence="1">
    <location>
        <begin position="1"/>
        <end position="36"/>
    </location>
</feature>
<accession>A0A1L8TPE8</accession>
<name>A0A1L8TPE8_9ENTE</name>
<dbReference type="InterPro" id="IPR035901">
    <property type="entry name" value="GIY-YIG_endonuc_sf"/>
</dbReference>
<dbReference type="GO" id="GO:0009380">
    <property type="term" value="C:excinuclease repair complex"/>
    <property type="evidence" value="ECO:0007669"/>
    <property type="project" value="TreeGrafter"/>
</dbReference>
<dbReference type="EMBL" id="JXKQ01000003">
    <property type="protein sequence ID" value="OJG46103.1"/>
    <property type="molecule type" value="Genomic_DNA"/>
</dbReference>
<comment type="caution">
    <text evidence="2">The sequence shown here is derived from an EMBL/GenBank/DDBJ whole genome shotgun (WGS) entry which is preliminary data.</text>
</comment>
<protein>
    <recommendedName>
        <fullName evidence="1">GIY-YIG domain-containing protein</fullName>
    </recommendedName>
</protein>
<dbReference type="PANTHER" id="PTHR30562">
    <property type="entry name" value="UVRC/OXIDOREDUCTASE"/>
    <property type="match status" value="1"/>
</dbReference>
<dbReference type="PANTHER" id="PTHR30562:SF1">
    <property type="entry name" value="UVRABC SYSTEM PROTEIN C"/>
    <property type="match status" value="1"/>
</dbReference>
<dbReference type="AlphaFoldDB" id="A0A1L8TPE8"/>
<gene>
    <name evidence="2" type="ORF">RV04_GL001269</name>
</gene>
<evidence type="ECO:0000313" key="2">
    <source>
        <dbReference type="EMBL" id="OJG46103.1"/>
    </source>
</evidence>
<sequence length="201" mass="23870">MIRWIEDFDIEVVDTEFDALLLECQLIHQFRPKYNHMMNYYENYGYFQFIQSSPYLNVLSDWSEKGLVLGPFYKESKIKEIRDIINSVYRLDGPLKYAAGIVASYQTVSPEAEFDLRIKEIKSTLIGDSTALLTRIEERVQAATQREDYEASAQWWQKYLTVQRFLRRNKQVLQIIQNQRFVGILPDQGKFYCYLYVKGEI</sequence>